<dbReference type="Gene3D" id="3.30.710.10">
    <property type="entry name" value="Potassium Channel Kv1.1, Chain A"/>
    <property type="match status" value="1"/>
</dbReference>
<protein>
    <recommendedName>
        <fullName evidence="3">BTB domain-containing protein</fullName>
    </recommendedName>
</protein>
<accession>A0A9P6JLT6</accession>
<evidence type="ECO:0008006" key="3">
    <source>
        <dbReference type="Google" id="ProtNLM"/>
    </source>
</evidence>
<name>A0A9P6JLT6_9AGAR</name>
<evidence type="ECO:0000313" key="1">
    <source>
        <dbReference type="EMBL" id="KAF9525496.1"/>
    </source>
</evidence>
<dbReference type="InterPro" id="IPR011333">
    <property type="entry name" value="SKP1/BTB/POZ_sf"/>
</dbReference>
<organism evidence="1 2">
    <name type="scientific">Crepidotus variabilis</name>
    <dbReference type="NCBI Taxonomy" id="179855"/>
    <lineage>
        <taxon>Eukaryota</taxon>
        <taxon>Fungi</taxon>
        <taxon>Dikarya</taxon>
        <taxon>Basidiomycota</taxon>
        <taxon>Agaricomycotina</taxon>
        <taxon>Agaricomycetes</taxon>
        <taxon>Agaricomycetidae</taxon>
        <taxon>Agaricales</taxon>
        <taxon>Agaricineae</taxon>
        <taxon>Crepidotaceae</taxon>
        <taxon>Crepidotus</taxon>
    </lineage>
</organism>
<evidence type="ECO:0000313" key="2">
    <source>
        <dbReference type="Proteomes" id="UP000807306"/>
    </source>
</evidence>
<keyword evidence="2" id="KW-1185">Reference proteome</keyword>
<dbReference type="AlphaFoldDB" id="A0A9P6JLT6"/>
<dbReference type="OrthoDB" id="3157337at2759"/>
<reference evidence="1" key="1">
    <citation type="submission" date="2020-11" db="EMBL/GenBank/DDBJ databases">
        <authorList>
            <consortium name="DOE Joint Genome Institute"/>
            <person name="Ahrendt S."/>
            <person name="Riley R."/>
            <person name="Andreopoulos W."/>
            <person name="Labutti K."/>
            <person name="Pangilinan J."/>
            <person name="Ruiz-Duenas F.J."/>
            <person name="Barrasa J.M."/>
            <person name="Sanchez-Garcia M."/>
            <person name="Camarero S."/>
            <person name="Miyauchi S."/>
            <person name="Serrano A."/>
            <person name="Linde D."/>
            <person name="Babiker R."/>
            <person name="Drula E."/>
            <person name="Ayuso-Fernandez I."/>
            <person name="Pacheco R."/>
            <person name="Padilla G."/>
            <person name="Ferreira P."/>
            <person name="Barriuso J."/>
            <person name="Kellner H."/>
            <person name="Castanera R."/>
            <person name="Alfaro M."/>
            <person name="Ramirez L."/>
            <person name="Pisabarro A.G."/>
            <person name="Kuo A."/>
            <person name="Tritt A."/>
            <person name="Lipzen A."/>
            <person name="He G."/>
            <person name="Yan M."/>
            <person name="Ng V."/>
            <person name="Cullen D."/>
            <person name="Martin F."/>
            <person name="Rosso M.-N."/>
            <person name="Henrissat B."/>
            <person name="Hibbett D."/>
            <person name="Martinez A.T."/>
            <person name="Grigoriev I.V."/>
        </authorList>
    </citation>
    <scope>NUCLEOTIDE SEQUENCE</scope>
    <source>
        <strain evidence="1">CBS 506.95</strain>
    </source>
</reference>
<dbReference type="Proteomes" id="UP000807306">
    <property type="component" value="Unassembled WGS sequence"/>
</dbReference>
<sequence>MVNLYLFKSAKKLHILSALLIKIPKRALRTLHSRSPALPIIPSLVTQPTKCNFPVLDLVQAAEHDAPPGSITRDVNYYKDSRECGMCVFRVENTLFKVHKCYIVREPCAFEDMFSFPYVGERVEGQCDEAAIPLSDTAEQFRDLLWALYASPAQLLALRNEPPAVQRLLNIALLANKYCIASYEAWSLDCLTHLAQSPSTRSFLRSESSKICSQVLEISALCGRQALIDVSTRHLINRILWSDFDRQPIYRVAKSWGLTELQSVIFYRDLVELARPGAAQSNAKESEPAFLANISDERQRSHLNSAYRSLVALWERVRRTPPAFLFPSDECGCPSHANCVETWGRLWSNAAASPQTLQVESSNVLGRLKEMMIQLHKMVMEENDVMCMDCSMAALESITSTKDGIILGLSKYFKL</sequence>
<dbReference type="EMBL" id="MU157883">
    <property type="protein sequence ID" value="KAF9525496.1"/>
    <property type="molecule type" value="Genomic_DNA"/>
</dbReference>
<gene>
    <name evidence="1" type="ORF">CPB83DRAFT_772029</name>
</gene>
<proteinExistence type="predicted"/>
<comment type="caution">
    <text evidence="1">The sequence shown here is derived from an EMBL/GenBank/DDBJ whole genome shotgun (WGS) entry which is preliminary data.</text>
</comment>